<comment type="caution">
    <text evidence="1">The sequence shown here is derived from an EMBL/GenBank/DDBJ whole genome shotgun (WGS) entry which is preliminary data.</text>
</comment>
<dbReference type="RefSeq" id="WP_235314116.1">
    <property type="nucleotide sequence ID" value="NZ_JAKGAS010000013.1"/>
</dbReference>
<name>A0ABS9DBB8_9ALTE</name>
<proteinExistence type="predicted"/>
<dbReference type="EMBL" id="JAKGAS010000013">
    <property type="protein sequence ID" value="MCF2950014.1"/>
    <property type="molecule type" value="Genomic_DNA"/>
</dbReference>
<dbReference type="Proteomes" id="UP001521137">
    <property type="component" value="Unassembled WGS sequence"/>
</dbReference>
<accession>A0ABS9DBB8</accession>
<organism evidence="1 2">
    <name type="scientific">Paraglaciecola algarum</name>
    <dbReference type="NCBI Taxonomy" id="3050085"/>
    <lineage>
        <taxon>Bacteria</taxon>
        <taxon>Pseudomonadati</taxon>
        <taxon>Pseudomonadota</taxon>
        <taxon>Gammaproteobacteria</taxon>
        <taxon>Alteromonadales</taxon>
        <taxon>Alteromonadaceae</taxon>
        <taxon>Paraglaciecola</taxon>
    </lineage>
</organism>
<keyword evidence="2" id="KW-1185">Reference proteome</keyword>
<reference evidence="1 2" key="1">
    <citation type="submission" date="2022-01" db="EMBL/GenBank/DDBJ databases">
        <title>Paraglaciecola sp. G1-23.</title>
        <authorList>
            <person name="Jin M.S."/>
            <person name="Han D.M."/>
            <person name="Kim H.M."/>
            <person name="Jeon C.O."/>
        </authorList>
    </citation>
    <scope>NUCLEOTIDE SEQUENCE [LARGE SCALE GENOMIC DNA]</scope>
    <source>
        <strain evidence="1 2">G1-23</strain>
    </source>
</reference>
<evidence type="ECO:0000313" key="2">
    <source>
        <dbReference type="Proteomes" id="UP001521137"/>
    </source>
</evidence>
<sequence>MNLDKSTKRIAKRVKKGFQGYPQITITYLGESVDSAESVKCANEVVLGFILEEGAPVQEQRFASEGDARFDETIQTTLLKVIERTEAKTVVEVAGVAVKKV</sequence>
<protein>
    <submittedName>
        <fullName evidence="1">Uncharacterized protein</fullName>
    </submittedName>
</protein>
<gene>
    <name evidence="1" type="ORF">L0668_17985</name>
</gene>
<evidence type="ECO:0000313" key="1">
    <source>
        <dbReference type="EMBL" id="MCF2950014.1"/>
    </source>
</evidence>